<proteinExistence type="predicted"/>
<evidence type="ECO:0000313" key="2">
    <source>
        <dbReference type="EMBL" id="CAD9777840.1"/>
    </source>
</evidence>
<organism evidence="2">
    <name type="scientific">Lotharella oceanica</name>
    <dbReference type="NCBI Taxonomy" id="641309"/>
    <lineage>
        <taxon>Eukaryota</taxon>
        <taxon>Sar</taxon>
        <taxon>Rhizaria</taxon>
        <taxon>Cercozoa</taxon>
        <taxon>Chlorarachniophyceae</taxon>
        <taxon>Lotharella</taxon>
    </lineage>
</organism>
<evidence type="ECO:0000256" key="1">
    <source>
        <dbReference type="SAM" id="MobiDB-lite"/>
    </source>
</evidence>
<dbReference type="EMBL" id="HBHP01035501">
    <property type="protein sequence ID" value="CAD9777840.1"/>
    <property type="molecule type" value="Transcribed_RNA"/>
</dbReference>
<reference evidence="2" key="1">
    <citation type="submission" date="2021-01" db="EMBL/GenBank/DDBJ databases">
        <authorList>
            <person name="Corre E."/>
            <person name="Pelletier E."/>
            <person name="Niang G."/>
            <person name="Scheremetjew M."/>
            <person name="Finn R."/>
            <person name="Kale V."/>
            <person name="Holt S."/>
            <person name="Cochrane G."/>
            <person name="Meng A."/>
            <person name="Brown T."/>
            <person name="Cohen L."/>
        </authorList>
    </citation>
    <scope>NUCLEOTIDE SEQUENCE</scope>
    <source>
        <strain evidence="2">CCMP622</strain>
    </source>
</reference>
<sequence length="105" mass="11928">MTMVLCCSIDHASCIMQHASCIMHHASCIMWKPVASSQYRYRYQGACHLYRDNVRAVCSASKQRRQPHVTYQTTDRNPPARATPPHKTKIEPPPPMYRAPTATAN</sequence>
<dbReference type="AlphaFoldDB" id="A0A7S2U4S4"/>
<accession>A0A7S2U4S4</accession>
<protein>
    <submittedName>
        <fullName evidence="2">Uncharacterized protein</fullName>
    </submittedName>
</protein>
<feature type="region of interest" description="Disordered" evidence="1">
    <location>
        <begin position="61"/>
        <end position="105"/>
    </location>
</feature>
<gene>
    <name evidence="2" type="ORF">LSP00402_LOCUS21856</name>
</gene>
<name>A0A7S2U4S4_9EUKA</name>